<dbReference type="GO" id="GO:0003746">
    <property type="term" value="F:translation elongation factor activity"/>
    <property type="evidence" value="ECO:0007669"/>
    <property type="project" value="UniProtKB-KW"/>
</dbReference>
<dbReference type="GO" id="GO:0032784">
    <property type="term" value="P:regulation of DNA-templated transcription elongation"/>
    <property type="evidence" value="ECO:0007669"/>
    <property type="project" value="InterPro"/>
</dbReference>
<name>A0A076MP35_AMYME</name>
<dbReference type="RefSeq" id="WP_017981640.1">
    <property type="nucleotide sequence ID" value="NZ_AQUL01000001.1"/>
</dbReference>
<dbReference type="Proteomes" id="UP000062973">
    <property type="component" value="Chromosome"/>
</dbReference>
<reference evidence="2 3" key="1">
    <citation type="submission" date="2014-07" db="EMBL/GenBank/DDBJ databases">
        <title>Whole Genome Sequence of the Amycolatopsis methanolica 239.</title>
        <authorList>
            <person name="Tang B."/>
        </authorList>
    </citation>
    <scope>NUCLEOTIDE SEQUENCE [LARGE SCALE GENOMIC DNA]</scope>
    <source>
        <strain evidence="2 3">239</strain>
    </source>
</reference>
<organism evidence="2 3">
    <name type="scientific">Amycolatopsis methanolica 239</name>
    <dbReference type="NCBI Taxonomy" id="1068978"/>
    <lineage>
        <taxon>Bacteria</taxon>
        <taxon>Bacillati</taxon>
        <taxon>Actinomycetota</taxon>
        <taxon>Actinomycetes</taxon>
        <taxon>Pseudonocardiales</taxon>
        <taxon>Pseudonocardiaceae</taxon>
        <taxon>Amycolatopsis</taxon>
        <taxon>Amycolatopsis methanolica group</taxon>
    </lineage>
</organism>
<evidence type="ECO:0000313" key="2">
    <source>
        <dbReference type="EMBL" id="AIJ22429.1"/>
    </source>
</evidence>
<dbReference type="eggNOG" id="COG0782">
    <property type="taxonomic scope" value="Bacteria"/>
</dbReference>
<dbReference type="HOGENOM" id="CLU_101379_0_1_11"/>
<keyword evidence="3" id="KW-1185">Reference proteome</keyword>
<keyword evidence="2" id="KW-0648">Protein biosynthesis</keyword>
<proteinExistence type="predicted"/>
<dbReference type="SUPFAM" id="SSF54534">
    <property type="entry name" value="FKBP-like"/>
    <property type="match status" value="1"/>
</dbReference>
<dbReference type="InterPro" id="IPR001437">
    <property type="entry name" value="Tscrpt_elong_fac_GreA/B_C"/>
</dbReference>
<evidence type="ECO:0000259" key="1">
    <source>
        <dbReference type="Pfam" id="PF01272"/>
    </source>
</evidence>
<dbReference type="AlphaFoldDB" id="A0A076MP35"/>
<dbReference type="OrthoDB" id="5118809at2"/>
<protein>
    <submittedName>
        <fullName evidence="2">Transcription elongation factor GreA</fullName>
    </submittedName>
</protein>
<keyword evidence="2" id="KW-0251">Elongation factor</keyword>
<gene>
    <name evidence="2" type="primary">greA</name>
    <name evidence="2" type="ORF">AMETH_2337</name>
</gene>
<dbReference type="Gene3D" id="3.10.50.30">
    <property type="entry name" value="Transcription elongation factor, GreA/GreB, C-terminal domain"/>
    <property type="match status" value="1"/>
</dbReference>
<dbReference type="Pfam" id="PF01272">
    <property type="entry name" value="GreA_GreB"/>
    <property type="match status" value="1"/>
</dbReference>
<dbReference type="InterPro" id="IPR036953">
    <property type="entry name" value="GreA/GreB_C_sf"/>
</dbReference>
<dbReference type="PATRIC" id="fig|1068978.7.peg.2489"/>
<evidence type="ECO:0000313" key="3">
    <source>
        <dbReference type="Proteomes" id="UP000062973"/>
    </source>
</evidence>
<feature type="domain" description="Transcription elongation factor GreA/GreB C-terminal" evidence="1">
    <location>
        <begin position="116"/>
        <end position="188"/>
    </location>
</feature>
<dbReference type="KEGG" id="amq:AMETH_2337"/>
<sequence length="198" mass="21577">MGSTEDLEFLRAENALLRVERDILLRVAAGFADDANATLLRRRTAARPNEGGNAMDTVWLTEEAYARLSAELSALRAPEDDDPEDREMALRQRKARTRELEDLLRRAVVGQTPPDDGVAEPGMVLTVRFDDDPEPETFLLGVRDGAGDDLEVYSPGSPLGRALTGARQGESRTYTVPSGATVRVTLLSAVPYGRHGVS</sequence>
<dbReference type="GO" id="GO:0003677">
    <property type="term" value="F:DNA binding"/>
    <property type="evidence" value="ECO:0007669"/>
    <property type="project" value="InterPro"/>
</dbReference>
<accession>A0A076MP35</accession>
<dbReference type="EMBL" id="CP009110">
    <property type="protein sequence ID" value="AIJ22429.1"/>
    <property type="molecule type" value="Genomic_DNA"/>
</dbReference>
<dbReference type="STRING" id="1068978.AMETH_2337"/>